<reference evidence="1" key="1">
    <citation type="submission" date="2020-05" db="EMBL/GenBank/DDBJ databases">
        <authorList>
            <person name="Chiriac C."/>
            <person name="Salcher M."/>
            <person name="Ghai R."/>
            <person name="Kavagutti S V."/>
        </authorList>
    </citation>
    <scope>NUCLEOTIDE SEQUENCE</scope>
</reference>
<protein>
    <submittedName>
        <fullName evidence="1">Unannotated protein</fullName>
    </submittedName>
</protein>
<name>A0A6J7K7J2_9ZZZZ</name>
<evidence type="ECO:0000313" key="1">
    <source>
        <dbReference type="EMBL" id="CAB4951191.1"/>
    </source>
</evidence>
<gene>
    <name evidence="1" type="ORF">UFOPK3733_01887</name>
</gene>
<proteinExistence type="predicted"/>
<organism evidence="1">
    <name type="scientific">freshwater metagenome</name>
    <dbReference type="NCBI Taxonomy" id="449393"/>
    <lineage>
        <taxon>unclassified sequences</taxon>
        <taxon>metagenomes</taxon>
        <taxon>ecological metagenomes</taxon>
    </lineage>
</organism>
<accession>A0A6J7K7J2</accession>
<dbReference type="EMBL" id="CAFBNC010000126">
    <property type="protein sequence ID" value="CAB4951191.1"/>
    <property type="molecule type" value="Genomic_DNA"/>
</dbReference>
<dbReference type="AlphaFoldDB" id="A0A6J7K7J2"/>
<sequence length="90" mass="9952">MGHRRDRAHIGRDVLADTAIAPRSRLHEMTVLVADGYRESVDLEFGHERGASCLVAEFGEATIETLTPGLQLLAREHVVETHHGDAVLDR</sequence>